<accession>A0A813E0B9</accession>
<comment type="caution">
    <text evidence="1">The sequence shown here is derived from an EMBL/GenBank/DDBJ whole genome shotgun (WGS) entry which is preliminary data.</text>
</comment>
<keyword evidence="2" id="KW-1185">Reference proteome</keyword>
<dbReference type="Proteomes" id="UP000654075">
    <property type="component" value="Unassembled WGS sequence"/>
</dbReference>
<sequence length="109" mass="11213">VCAVLVCLSPDISCLQFPGPDGGVRGIELHMTGVSRGAAVPEVLARGETLLTPGARTDGFTFVPAANKTSSVLSASSSTSLASVIIYHRPVDTEPLPYSCPSGPKVLFV</sequence>
<proteinExistence type="predicted"/>
<organism evidence="1 2">
    <name type="scientific">Polarella glacialis</name>
    <name type="common">Dinoflagellate</name>
    <dbReference type="NCBI Taxonomy" id="89957"/>
    <lineage>
        <taxon>Eukaryota</taxon>
        <taxon>Sar</taxon>
        <taxon>Alveolata</taxon>
        <taxon>Dinophyceae</taxon>
        <taxon>Suessiales</taxon>
        <taxon>Suessiaceae</taxon>
        <taxon>Polarella</taxon>
    </lineage>
</organism>
<dbReference type="EMBL" id="CAJNNV010006573">
    <property type="protein sequence ID" value="CAE8593784.1"/>
    <property type="molecule type" value="Genomic_DNA"/>
</dbReference>
<evidence type="ECO:0000313" key="1">
    <source>
        <dbReference type="EMBL" id="CAE8593784.1"/>
    </source>
</evidence>
<dbReference type="AlphaFoldDB" id="A0A813E0B9"/>
<protein>
    <submittedName>
        <fullName evidence="1">Uncharacterized protein</fullName>
    </submittedName>
</protein>
<feature type="non-terminal residue" evidence="1">
    <location>
        <position position="109"/>
    </location>
</feature>
<reference evidence="1" key="1">
    <citation type="submission" date="2021-02" db="EMBL/GenBank/DDBJ databases">
        <authorList>
            <person name="Dougan E. K."/>
            <person name="Rhodes N."/>
            <person name="Thang M."/>
            <person name="Chan C."/>
        </authorList>
    </citation>
    <scope>NUCLEOTIDE SEQUENCE</scope>
</reference>
<gene>
    <name evidence="1" type="ORF">PGLA1383_LOCUS12370</name>
</gene>
<name>A0A813E0B9_POLGL</name>
<evidence type="ECO:0000313" key="2">
    <source>
        <dbReference type="Proteomes" id="UP000654075"/>
    </source>
</evidence>